<dbReference type="Proteomes" id="UP000823775">
    <property type="component" value="Unassembled WGS sequence"/>
</dbReference>
<feature type="non-terminal residue" evidence="1">
    <location>
        <position position="90"/>
    </location>
</feature>
<accession>A0ABS8SSG2</accession>
<sequence>MRELCLTTFMVENSKLELKTLHLFTPTYVYPPAKFEANAKYVVFIKCGRRIRKYNSCGGQFERQVLKPERLKPKLPAGKIWMTITPEQRE</sequence>
<protein>
    <submittedName>
        <fullName evidence="1">Uncharacterized protein</fullName>
    </submittedName>
</protein>
<dbReference type="EMBL" id="JACEIK010000763">
    <property type="protein sequence ID" value="MCD7461892.1"/>
    <property type="molecule type" value="Genomic_DNA"/>
</dbReference>
<gene>
    <name evidence="1" type="ORF">HAX54_047345</name>
</gene>
<comment type="caution">
    <text evidence="1">The sequence shown here is derived from an EMBL/GenBank/DDBJ whole genome shotgun (WGS) entry which is preliminary data.</text>
</comment>
<reference evidence="1 2" key="1">
    <citation type="journal article" date="2021" name="BMC Genomics">
        <title>Datura genome reveals duplications of psychoactive alkaloid biosynthetic genes and high mutation rate following tissue culture.</title>
        <authorList>
            <person name="Rajewski A."/>
            <person name="Carter-House D."/>
            <person name="Stajich J."/>
            <person name="Litt A."/>
        </authorList>
    </citation>
    <scope>NUCLEOTIDE SEQUENCE [LARGE SCALE GENOMIC DNA]</scope>
    <source>
        <strain evidence="1">AR-01</strain>
    </source>
</reference>
<proteinExistence type="predicted"/>
<evidence type="ECO:0000313" key="1">
    <source>
        <dbReference type="EMBL" id="MCD7461892.1"/>
    </source>
</evidence>
<name>A0ABS8SSG2_DATST</name>
<evidence type="ECO:0000313" key="2">
    <source>
        <dbReference type="Proteomes" id="UP000823775"/>
    </source>
</evidence>
<organism evidence="1 2">
    <name type="scientific">Datura stramonium</name>
    <name type="common">Jimsonweed</name>
    <name type="synonym">Common thornapple</name>
    <dbReference type="NCBI Taxonomy" id="4076"/>
    <lineage>
        <taxon>Eukaryota</taxon>
        <taxon>Viridiplantae</taxon>
        <taxon>Streptophyta</taxon>
        <taxon>Embryophyta</taxon>
        <taxon>Tracheophyta</taxon>
        <taxon>Spermatophyta</taxon>
        <taxon>Magnoliopsida</taxon>
        <taxon>eudicotyledons</taxon>
        <taxon>Gunneridae</taxon>
        <taxon>Pentapetalae</taxon>
        <taxon>asterids</taxon>
        <taxon>lamiids</taxon>
        <taxon>Solanales</taxon>
        <taxon>Solanaceae</taxon>
        <taxon>Solanoideae</taxon>
        <taxon>Datureae</taxon>
        <taxon>Datura</taxon>
    </lineage>
</organism>
<keyword evidence="2" id="KW-1185">Reference proteome</keyword>